<feature type="transmembrane region" description="Helical" evidence="1">
    <location>
        <begin position="65"/>
        <end position="88"/>
    </location>
</feature>
<feature type="transmembrane region" description="Helical" evidence="1">
    <location>
        <begin position="12"/>
        <end position="29"/>
    </location>
</feature>
<name>A0A9W6VLT7_9ACTN</name>
<evidence type="ECO:0000256" key="1">
    <source>
        <dbReference type="SAM" id="Phobius"/>
    </source>
</evidence>
<comment type="caution">
    <text evidence="2">The sequence shown here is derived from an EMBL/GenBank/DDBJ whole genome shotgun (WGS) entry which is preliminary data.</text>
</comment>
<evidence type="ECO:0008006" key="4">
    <source>
        <dbReference type="Google" id="ProtNLM"/>
    </source>
</evidence>
<reference evidence="2" key="1">
    <citation type="submission" date="2023-03" db="EMBL/GenBank/DDBJ databases">
        <title>Actinoallomurus iriomotensis NBRC 103681.</title>
        <authorList>
            <person name="Ichikawa N."/>
            <person name="Sato H."/>
            <person name="Tonouchi N."/>
        </authorList>
    </citation>
    <scope>NUCLEOTIDE SEQUENCE</scope>
    <source>
        <strain evidence="2">NBRC 103681</strain>
    </source>
</reference>
<evidence type="ECO:0000313" key="3">
    <source>
        <dbReference type="Proteomes" id="UP001165135"/>
    </source>
</evidence>
<dbReference type="RefSeq" id="WP_285618244.1">
    <property type="nucleotide sequence ID" value="NZ_BSTJ01000001.1"/>
</dbReference>
<sequence>MSSGLQAQRTELAWLRITLSAWTVTAIAARVDLPVGMFAAAGPVALTLIAYARRRRLREEGLPPALAPAEAVPLAAACVLIALAAALLL</sequence>
<keyword evidence="1" id="KW-0472">Membrane</keyword>
<gene>
    <name evidence="2" type="ORF">Airi01_012770</name>
</gene>
<keyword evidence="1" id="KW-1133">Transmembrane helix</keyword>
<proteinExistence type="predicted"/>
<feature type="transmembrane region" description="Helical" evidence="1">
    <location>
        <begin position="35"/>
        <end position="53"/>
    </location>
</feature>
<organism evidence="2 3">
    <name type="scientific">Actinoallomurus iriomotensis</name>
    <dbReference type="NCBI Taxonomy" id="478107"/>
    <lineage>
        <taxon>Bacteria</taxon>
        <taxon>Bacillati</taxon>
        <taxon>Actinomycetota</taxon>
        <taxon>Actinomycetes</taxon>
        <taxon>Streptosporangiales</taxon>
        <taxon>Thermomonosporaceae</taxon>
        <taxon>Actinoallomurus</taxon>
    </lineage>
</organism>
<dbReference type="AlphaFoldDB" id="A0A9W6VLT7"/>
<accession>A0A9W6VLT7</accession>
<keyword evidence="1" id="KW-0812">Transmembrane</keyword>
<protein>
    <recommendedName>
        <fullName evidence="4">DUF202 domain-containing protein</fullName>
    </recommendedName>
</protein>
<evidence type="ECO:0000313" key="2">
    <source>
        <dbReference type="EMBL" id="GLY73010.1"/>
    </source>
</evidence>
<dbReference type="Proteomes" id="UP001165135">
    <property type="component" value="Unassembled WGS sequence"/>
</dbReference>
<dbReference type="EMBL" id="BSTJ01000001">
    <property type="protein sequence ID" value="GLY73010.1"/>
    <property type="molecule type" value="Genomic_DNA"/>
</dbReference>